<sequence>MEPRVDPAGALRVMICAGATKAGTTWLFETLRGHPECHLRGVKELHFWDAGIEVSQASMLDRLGASAARKLTRIADEGDPEGRLRAELADMDAVAALHEDGATADDWLAYLSHGRGGRAVVGEASPSYALLPRERLAEMARATPGLRLIYLMRDPVARLWSNLRMVESAGRDGDDGLAARVDRAMHAVFAGKRAGVARRCDYRGALGRLDAAIPAGNLLAMTSEEAFTDAGLARICDFLGIAPVPAPPTRHHEGVALPATRQQRDAMRRFLRPQYEYIRLRFGSLPEAWLPETHGDPR</sequence>
<keyword evidence="1" id="KW-0808">Transferase</keyword>
<dbReference type="Pfam" id="PF13469">
    <property type="entry name" value="Sulfotransfer_3"/>
    <property type="match status" value="1"/>
</dbReference>
<evidence type="ECO:0008006" key="4">
    <source>
        <dbReference type="Google" id="ProtNLM"/>
    </source>
</evidence>
<dbReference type="InterPro" id="IPR037359">
    <property type="entry name" value="NST/OST"/>
</dbReference>
<dbReference type="Gene3D" id="3.40.50.300">
    <property type="entry name" value="P-loop containing nucleotide triphosphate hydrolases"/>
    <property type="match status" value="1"/>
</dbReference>
<protein>
    <recommendedName>
        <fullName evidence="4">Sulfotransferase family protein</fullName>
    </recommendedName>
</protein>
<organism evidence="2 3">
    <name type="scientific">Palleronia sediminis</name>
    <dbReference type="NCBI Taxonomy" id="2547833"/>
    <lineage>
        <taxon>Bacteria</taxon>
        <taxon>Pseudomonadati</taxon>
        <taxon>Pseudomonadota</taxon>
        <taxon>Alphaproteobacteria</taxon>
        <taxon>Rhodobacterales</taxon>
        <taxon>Roseobacteraceae</taxon>
        <taxon>Palleronia</taxon>
    </lineage>
</organism>
<comment type="caution">
    <text evidence="2">The sequence shown here is derived from an EMBL/GenBank/DDBJ whole genome shotgun (WGS) entry which is preliminary data.</text>
</comment>
<evidence type="ECO:0000313" key="3">
    <source>
        <dbReference type="Proteomes" id="UP000295701"/>
    </source>
</evidence>
<dbReference type="SUPFAM" id="SSF52540">
    <property type="entry name" value="P-loop containing nucleoside triphosphate hydrolases"/>
    <property type="match status" value="1"/>
</dbReference>
<reference evidence="2 3" key="1">
    <citation type="submission" date="2019-03" db="EMBL/GenBank/DDBJ databases">
        <title>Primorskyibacter sp. SS33 isolated from sediments.</title>
        <authorList>
            <person name="Xunke S."/>
        </authorList>
    </citation>
    <scope>NUCLEOTIDE SEQUENCE [LARGE SCALE GENOMIC DNA]</scope>
    <source>
        <strain evidence="2 3">SS33</strain>
    </source>
</reference>
<dbReference type="GO" id="GO:0008146">
    <property type="term" value="F:sulfotransferase activity"/>
    <property type="evidence" value="ECO:0007669"/>
    <property type="project" value="InterPro"/>
</dbReference>
<dbReference type="AlphaFoldDB" id="A0A4R6ANT6"/>
<dbReference type="OrthoDB" id="981508at2"/>
<dbReference type="PANTHER" id="PTHR10605:SF56">
    <property type="entry name" value="BIFUNCTIONAL HEPARAN SULFATE N-DEACETYLASE_N-SULFOTRANSFERASE"/>
    <property type="match status" value="1"/>
</dbReference>
<proteinExistence type="predicted"/>
<dbReference type="PANTHER" id="PTHR10605">
    <property type="entry name" value="HEPARAN SULFATE SULFOTRANSFERASE"/>
    <property type="match status" value="1"/>
</dbReference>
<accession>A0A4R6ANT6</accession>
<keyword evidence="3" id="KW-1185">Reference proteome</keyword>
<name>A0A4R6ANT6_9RHOB</name>
<evidence type="ECO:0000313" key="2">
    <source>
        <dbReference type="EMBL" id="TDL84248.1"/>
    </source>
</evidence>
<dbReference type="EMBL" id="SNAA01000001">
    <property type="protein sequence ID" value="TDL84248.1"/>
    <property type="molecule type" value="Genomic_DNA"/>
</dbReference>
<dbReference type="Proteomes" id="UP000295701">
    <property type="component" value="Unassembled WGS sequence"/>
</dbReference>
<evidence type="ECO:0000256" key="1">
    <source>
        <dbReference type="ARBA" id="ARBA00022679"/>
    </source>
</evidence>
<dbReference type="RefSeq" id="WP_133395347.1">
    <property type="nucleotide sequence ID" value="NZ_SNAA01000001.1"/>
</dbReference>
<dbReference type="InterPro" id="IPR027417">
    <property type="entry name" value="P-loop_NTPase"/>
</dbReference>
<gene>
    <name evidence="2" type="ORF">E2L08_01925</name>
</gene>